<evidence type="ECO:0000256" key="6">
    <source>
        <dbReference type="ARBA" id="ARBA00022837"/>
    </source>
</evidence>
<gene>
    <name evidence="9" type="ORF">CP49_05850</name>
</gene>
<proteinExistence type="inferred from homology"/>
<reference evidence="9 10" key="1">
    <citation type="submission" date="2014-03" db="EMBL/GenBank/DDBJ databases">
        <title>Bradyrhizobium valentinum sp. nov., isolated from effective nodules of Lupinus mariae-josephae, a lupine endemic of basic-lime soils in Eastern Spain.</title>
        <authorList>
            <person name="Duran D."/>
            <person name="Rey L."/>
            <person name="Navarro A."/>
            <person name="Busquets A."/>
            <person name="Imperial J."/>
            <person name="Ruiz-Argueso T."/>
        </authorList>
    </citation>
    <scope>NUCLEOTIDE SEQUENCE [LARGE SCALE GENOMIC DNA]</scope>
    <source>
        <strain evidence="9 10">LmjM3</strain>
    </source>
</reference>
<feature type="signal peptide" evidence="8">
    <location>
        <begin position="1"/>
        <end position="30"/>
    </location>
</feature>
<keyword evidence="4 8" id="KW-0732">Signal</keyword>
<dbReference type="EMBL" id="LLXX01000161">
    <property type="protein sequence ID" value="KRR01138.1"/>
    <property type="molecule type" value="Genomic_DNA"/>
</dbReference>
<dbReference type="InterPro" id="IPR029058">
    <property type="entry name" value="AB_hydrolase_fold"/>
</dbReference>
<comment type="similarity">
    <text evidence="1">Belongs to the tannase family.</text>
</comment>
<evidence type="ECO:0000256" key="2">
    <source>
        <dbReference type="ARBA" id="ARBA00022487"/>
    </source>
</evidence>
<evidence type="ECO:0000256" key="5">
    <source>
        <dbReference type="ARBA" id="ARBA00022801"/>
    </source>
</evidence>
<evidence type="ECO:0000256" key="8">
    <source>
        <dbReference type="SAM" id="SignalP"/>
    </source>
</evidence>
<dbReference type="Proteomes" id="UP000051913">
    <property type="component" value="Unassembled WGS sequence"/>
</dbReference>
<keyword evidence="2" id="KW-0719">Serine esterase</keyword>
<keyword evidence="6" id="KW-0106">Calcium</keyword>
<dbReference type="InterPro" id="IPR011118">
    <property type="entry name" value="Tannase/feruloyl_esterase"/>
</dbReference>
<keyword evidence="5" id="KW-0378">Hydrolase</keyword>
<evidence type="ECO:0000256" key="7">
    <source>
        <dbReference type="ARBA" id="ARBA00023157"/>
    </source>
</evidence>
<accession>A0A0R3L078</accession>
<dbReference type="PANTHER" id="PTHR33938:SF15">
    <property type="entry name" value="FERULOYL ESTERASE B-RELATED"/>
    <property type="match status" value="1"/>
</dbReference>
<keyword evidence="10" id="KW-1185">Reference proteome</keyword>
<keyword evidence="7" id="KW-1015">Disulfide bond</keyword>
<dbReference type="STRING" id="1518501.CQ10_10275"/>
<dbReference type="GO" id="GO:0052689">
    <property type="term" value="F:carboxylic ester hydrolase activity"/>
    <property type="evidence" value="ECO:0007669"/>
    <property type="project" value="UniProtKB-KW"/>
</dbReference>
<dbReference type="GO" id="GO:0046872">
    <property type="term" value="F:metal ion binding"/>
    <property type="evidence" value="ECO:0007669"/>
    <property type="project" value="UniProtKB-KW"/>
</dbReference>
<evidence type="ECO:0000256" key="1">
    <source>
        <dbReference type="ARBA" id="ARBA00006249"/>
    </source>
</evidence>
<dbReference type="Pfam" id="PF07519">
    <property type="entry name" value="Tannase"/>
    <property type="match status" value="1"/>
</dbReference>
<evidence type="ECO:0000256" key="4">
    <source>
        <dbReference type="ARBA" id="ARBA00022729"/>
    </source>
</evidence>
<evidence type="ECO:0000313" key="10">
    <source>
        <dbReference type="Proteomes" id="UP000051913"/>
    </source>
</evidence>
<dbReference type="PANTHER" id="PTHR33938">
    <property type="entry name" value="FERULOYL ESTERASE B-RELATED"/>
    <property type="match status" value="1"/>
</dbReference>
<feature type="chain" id="PRO_5009796938" evidence="8">
    <location>
        <begin position="31"/>
        <end position="558"/>
    </location>
</feature>
<comment type="caution">
    <text evidence="9">The sequence shown here is derived from an EMBL/GenBank/DDBJ whole genome shotgun (WGS) entry which is preliminary data.</text>
</comment>
<keyword evidence="3" id="KW-0479">Metal-binding</keyword>
<organism evidence="9 10">
    <name type="scientific">Bradyrhizobium valentinum</name>
    <dbReference type="NCBI Taxonomy" id="1518501"/>
    <lineage>
        <taxon>Bacteria</taxon>
        <taxon>Pseudomonadati</taxon>
        <taxon>Pseudomonadota</taxon>
        <taxon>Alphaproteobacteria</taxon>
        <taxon>Hyphomicrobiales</taxon>
        <taxon>Nitrobacteraceae</taxon>
        <taxon>Bradyrhizobium</taxon>
    </lineage>
</organism>
<dbReference type="AlphaFoldDB" id="A0A0R3L078"/>
<dbReference type="Gene3D" id="3.40.50.1820">
    <property type="entry name" value="alpha/beta hydrolase"/>
    <property type="match status" value="1"/>
</dbReference>
<evidence type="ECO:0000313" key="9">
    <source>
        <dbReference type="EMBL" id="KRR01138.1"/>
    </source>
</evidence>
<sequence length="558" mass="59981">MQRLKFDTRVWVQFASLIAAASLCSPDAIAAKMAGDPAATCSDLIRPTDNAVRIDSASMIAPTPLAVSERGPTPAARVTPANPEFCKVLGQIAPSDPKAPPIKFQVNLPVEWNGRSLQYGGGGFNGVLITGLALPPAYPFGASSPLARGFVTYGTDSGHETKPGEPPQVFALNDEAFENFAHRSYKRVRDAAVALMVRAYGNPPAKLYFMGSSEGGREALTMAQRYPDDFDGIFARVPVINWVGLQHAGTRSGLATMGEGWIRPAQVELVAKAVLQACDKADGAEDQLVLDPVGCKAKFQPESLRCAAGQSGDQCLTEAQIAAIRTLHSTYKFSFPLENGLDDYPGWGVSGENTPAFGPTGGWIAWWLGKAAPSQPPVPANGIAWIYGAGGIQYVFTRDPKLDVRTYKPEDHKERLLQVSRLMDSTNPDLGRFSARGGKLVILENMADYAQSPYAGIRYFENVQRTLGKEKTAQFARLYTAPGVDHVGSGAPANVDMLGVLVDWVENGKAPGDLEVIEQKVEAPAFETTRSLPLCQWPAWPHYKSGPVDRAASFACAP</sequence>
<evidence type="ECO:0000256" key="3">
    <source>
        <dbReference type="ARBA" id="ARBA00022723"/>
    </source>
</evidence>
<protein>
    <submittedName>
        <fullName evidence="9">Feruloyl esterase</fullName>
    </submittedName>
</protein>
<dbReference type="SUPFAM" id="SSF53474">
    <property type="entry name" value="alpha/beta-Hydrolases"/>
    <property type="match status" value="2"/>
</dbReference>
<name>A0A0R3L078_9BRAD</name>